<accession>A0A8R1IJ25</accession>
<organism evidence="1 2">
    <name type="scientific">Caenorhabditis japonica</name>
    <dbReference type="NCBI Taxonomy" id="281687"/>
    <lineage>
        <taxon>Eukaryota</taxon>
        <taxon>Metazoa</taxon>
        <taxon>Ecdysozoa</taxon>
        <taxon>Nematoda</taxon>
        <taxon>Chromadorea</taxon>
        <taxon>Rhabditida</taxon>
        <taxon>Rhabditina</taxon>
        <taxon>Rhabditomorpha</taxon>
        <taxon>Rhabditoidea</taxon>
        <taxon>Rhabditidae</taxon>
        <taxon>Peloderinae</taxon>
        <taxon>Caenorhabditis</taxon>
    </lineage>
</organism>
<dbReference type="Proteomes" id="UP000005237">
    <property type="component" value="Unassembled WGS sequence"/>
</dbReference>
<reference evidence="2" key="1">
    <citation type="submission" date="2010-08" db="EMBL/GenBank/DDBJ databases">
        <authorList>
            <consortium name="Caenorhabditis japonica Sequencing Consortium"/>
            <person name="Wilson R.K."/>
        </authorList>
    </citation>
    <scope>NUCLEOTIDE SEQUENCE [LARGE SCALE GENOMIC DNA]</scope>
    <source>
        <strain evidence="2">DF5081</strain>
    </source>
</reference>
<evidence type="ECO:0000313" key="1">
    <source>
        <dbReference type="EnsemblMetazoa" id="CJA34874.1"/>
    </source>
</evidence>
<evidence type="ECO:0000313" key="2">
    <source>
        <dbReference type="Proteomes" id="UP000005237"/>
    </source>
</evidence>
<sequence>MGSRRHVSYAKDTEEVGFGMALGDLSSTIADYILNDTQLRICFKGLIANFVYDGELLTRHVLLRSDWVGTISIIFGS</sequence>
<keyword evidence="2" id="KW-1185">Reference proteome</keyword>
<protein>
    <submittedName>
        <fullName evidence="1">Uncharacterized protein</fullName>
    </submittedName>
</protein>
<reference evidence="1" key="2">
    <citation type="submission" date="2022-06" db="UniProtKB">
        <authorList>
            <consortium name="EnsemblMetazoa"/>
        </authorList>
    </citation>
    <scope>IDENTIFICATION</scope>
    <source>
        <strain evidence="1">DF5081</strain>
    </source>
</reference>
<name>A0A8R1IJ25_CAEJA</name>
<proteinExistence type="predicted"/>
<dbReference type="EnsemblMetazoa" id="CJA34874.1">
    <property type="protein sequence ID" value="CJA34874.1"/>
    <property type="gene ID" value="WBGene00210721"/>
</dbReference>
<dbReference type="AlphaFoldDB" id="A0A8R1IJ25"/>